<evidence type="ECO:0000256" key="3">
    <source>
        <dbReference type="SAM" id="MobiDB-lite"/>
    </source>
</evidence>
<keyword evidence="7" id="KW-1185">Reference proteome</keyword>
<feature type="domain" description="Glycine zipper 2TM" evidence="5">
    <location>
        <begin position="104"/>
        <end position="144"/>
    </location>
</feature>
<reference evidence="6 7" key="1">
    <citation type="submission" date="2016-04" db="EMBL/GenBank/DDBJ databases">
        <title>Complete genome sequence of Dokdonella koreensis DS-123T.</title>
        <authorList>
            <person name="Kim J.F."/>
            <person name="Lee H."/>
            <person name="Kwak M.-J."/>
        </authorList>
    </citation>
    <scope>NUCLEOTIDE SEQUENCE [LARGE SCALE GENOMIC DNA]</scope>
    <source>
        <strain evidence="6 7">DS-123</strain>
    </source>
</reference>
<comment type="subcellular location">
    <subcellularLocation>
        <location evidence="1">Membrane</location>
    </subcellularLocation>
</comment>
<evidence type="ECO:0000313" key="7">
    <source>
        <dbReference type="Proteomes" id="UP000076830"/>
    </source>
</evidence>
<dbReference type="PANTHER" id="PTHR35603:SF2">
    <property type="entry name" value="OUTER MEMBRANE LIPOPROTEIN"/>
    <property type="match status" value="1"/>
</dbReference>
<dbReference type="GO" id="GO:0019867">
    <property type="term" value="C:outer membrane"/>
    <property type="evidence" value="ECO:0007669"/>
    <property type="project" value="InterPro"/>
</dbReference>
<proteinExistence type="predicted"/>
<protein>
    <submittedName>
        <fullName evidence="6">Outer membrane lipoprotein</fullName>
    </submittedName>
</protein>
<organism evidence="6 7">
    <name type="scientific">Dokdonella koreensis DS-123</name>
    <dbReference type="NCBI Taxonomy" id="1300342"/>
    <lineage>
        <taxon>Bacteria</taxon>
        <taxon>Pseudomonadati</taxon>
        <taxon>Pseudomonadota</taxon>
        <taxon>Gammaproteobacteria</taxon>
        <taxon>Lysobacterales</taxon>
        <taxon>Rhodanobacteraceae</taxon>
        <taxon>Dokdonella</taxon>
    </lineage>
</organism>
<keyword evidence="2" id="KW-0472">Membrane</keyword>
<dbReference type="NCBIfam" id="NF008437">
    <property type="entry name" value="PRK11280.1"/>
    <property type="match status" value="1"/>
</dbReference>
<keyword evidence="6" id="KW-0449">Lipoprotein</keyword>
<name>A0A160DX46_9GAMM</name>
<dbReference type="PROSITE" id="PS51257">
    <property type="entry name" value="PROKAR_LIPOPROTEIN"/>
    <property type="match status" value="1"/>
</dbReference>
<dbReference type="Pfam" id="PF05433">
    <property type="entry name" value="Rick_17kDa_Anti"/>
    <property type="match status" value="1"/>
</dbReference>
<keyword evidence="4" id="KW-0732">Signal</keyword>
<evidence type="ECO:0000313" key="6">
    <source>
        <dbReference type="EMBL" id="ANB19257.1"/>
    </source>
</evidence>
<feature type="region of interest" description="Disordered" evidence="3">
    <location>
        <begin position="33"/>
        <end position="59"/>
    </location>
</feature>
<evidence type="ECO:0000256" key="2">
    <source>
        <dbReference type="ARBA" id="ARBA00023136"/>
    </source>
</evidence>
<sequence length="205" mass="21373">MLMKLPLPSPAHLGLGLLVVALASGCTQSQAPAPLAAEQQPAAADAASPTAAPDAAERAPAAADYARVVSVTPVKRRVDHPRQVCEDRVVTRQARPKDENKVTGTVVGALVGGVAGNQVGDGRGRDLATVAGVVGGAVAGRKIQENQQRKNTVTHVENVCRTVNDATEEVYAYDVGYEYAGTVLTARLDHDPGDRVKLPVRGMVQ</sequence>
<feature type="signal peptide" evidence="4">
    <location>
        <begin position="1"/>
        <end position="31"/>
    </location>
</feature>
<evidence type="ECO:0000259" key="5">
    <source>
        <dbReference type="Pfam" id="PF05433"/>
    </source>
</evidence>
<dbReference type="InterPro" id="IPR008816">
    <property type="entry name" value="Gly_zipper_2TM_dom"/>
</dbReference>
<dbReference type="Proteomes" id="UP000076830">
    <property type="component" value="Chromosome"/>
</dbReference>
<dbReference type="AlphaFoldDB" id="A0A160DX46"/>
<evidence type="ECO:0000256" key="4">
    <source>
        <dbReference type="SAM" id="SignalP"/>
    </source>
</evidence>
<dbReference type="EMBL" id="CP015249">
    <property type="protein sequence ID" value="ANB19257.1"/>
    <property type="molecule type" value="Genomic_DNA"/>
</dbReference>
<dbReference type="InterPro" id="IPR051407">
    <property type="entry name" value="Bact_OM_lipoprot/Surf_antigen"/>
</dbReference>
<accession>A0A160DX46</accession>
<gene>
    <name evidence="6" type="ORF">I596_3268</name>
</gene>
<dbReference type="STRING" id="1300342.I596_3268"/>
<evidence type="ECO:0000256" key="1">
    <source>
        <dbReference type="ARBA" id="ARBA00004370"/>
    </source>
</evidence>
<dbReference type="KEGG" id="dko:I596_3268"/>
<feature type="chain" id="PRO_5007813788" evidence="4">
    <location>
        <begin position="32"/>
        <end position="205"/>
    </location>
</feature>
<dbReference type="PANTHER" id="PTHR35603">
    <property type="match status" value="1"/>
</dbReference>